<feature type="domain" description="NAD(P)-binding" evidence="1">
    <location>
        <begin position="10"/>
        <end position="197"/>
    </location>
</feature>
<keyword evidence="3" id="KW-1185">Reference proteome</keyword>
<dbReference type="PANTHER" id="PTHR15020:SF50">
    <property type="entry name" value="UPF0659 PROTEIN YMR090W"/>
    <property type="match status" value="1"/>
</dbReference>
<accession>A0A4U0NVM1</accession>
<dbReference type="EMBL" id="SUMB01000001">
    <property type="protein sequence ID" value="TJZ58777.1"/>
    <property type="molecule type" value="Genomic_DNA"/>
</dbReference>
<dbReference type="SUPFAM" id="SSF51735">
    <property type="entry name" value="NAD(P)-binding Rossmann-fold domains"/>
    <property type="match status" value="1"/>
</dbReference>
<proteinExistence type="predicted"/>
<dbReference type="AlphaFoldDB" id="A0A4U0NVM1"/>
<reference evidence="2 3" key="1">
    <citation type="submission" date="2019-04" db="EMBL/GenBank/DDBJ databases">
        <title>Streptomyces piniterrae sp. nov., a heliquinomycin-producing actinomycete isolated from rhizosphere soil of Pinus yunnanensis.</title>
        <authorList>
            <person name="Zhuang X."/>
            <person name="Zhao J."/>
        </authorList>
    </citation>
    <scope>NUCLEOTIDE SEQUENCE [LARGE SCALE GENOMIC DNA]</scope>
    <source>
        <strain evidence="3">jys28</strain>
    </source>
</reference>
<dbReference type="Proteomes" id="UP000308697">
    <property type="component" value="Unassembled WGS sequence"/>
</dbReference>
<protein>
    <recommendedName>
        <fullName evidence="1">NAD(P)-binding domain-containing protein</fullName>
    </recommendedName>
</protein>
<dbReference type="OrthoDB" id="4248066at2"/>
<evidence type="ECO:0000313" key="2">
    <source>
        <dbReference type="EMBL" id="TJZ58777.1"/>
    </source>
</evidence>
<dbReference type="Gene3D" id="3.40.50.720">
    <property type="entry name" value="NAD(P)-binding Rossmann-like Domain"/>
    <property type="match status" value="1"/>
</dbReference>
<dbReference type="InterPro" id="IPR036291">
    <property type="entry name" value="NAD(P)-bd_dom_sf"/>
</dbReference>
<organism evidence="2 3">
    <name type="scientific">Streptomyces piniterrae</name>
    <dbReference type="NCBI Taxonomy" id="2571125"/>
    <lineage>
        <taxon>Bacteria</taxon>
        <taxon>Bacillati</taxon>
        <taxon>Actinomycetota</taxon>
        <taxon>Actinomycetes</taxon>
        <taxon>Kitasatosporales</taxon>
        <taxon>Streptomycetaceae</taxon>
        <taxon>Streptomyces</taxon>
    </lineage>
</organism>
<dbReference type="PANTHER" id="PTHR15020">
    <property type="entry name" value="FLAVIN REDUCTASE-RELATED"/>
    <property type="match status" value="1"/>
</dbReference>
<gene>
    <name evidence="2" type="ORF">FCH28_00990</name>
</gene>
<sequence length="219" mass="22265">MSAMRVVVLGVTTGLGGRLASSLLAGGDTTVGLVLRHGDAERVRAAGIEPFLLDTDGSDLDGQLTRAFRGADAVVLAAGTGTGPGSLGAAVSSPAAQLCAAAEGCGIHRFVMVSAHLPGAADRAALGDQLDAYLAEKRAAEQVVRERELDWCVLRPGMLTDDPPLGTVRARPDGVPAVGDELSRGDCAEAVRTVLAQKITGVWLATTGSTPIEQAFAPG</sequence>
<comment type="caution">
    <text evidence="2">The sequence shown here is derived from an EMBL/GenBank/DDBJ whole genome shotgun (WGS) entry which is preliminary data.</text>
</comment>
<dbReference type="Pfam" id="PF13460">
    <property type="entry name" value="NAD_binding_10"/>
    <property type="match status" value="1"/>
</dbReference>
<dbReference type="InterPro" id="IPR016040">
    <property type="entry name" value="NAD(P)-bd_dom"/>
</dbReference>
<name>A0A4U0NVM1_9ACTN</name>
<evidence type="ECO:0000259" key="1">
    <source>
        <dbReference type="Pfam" id="PF13460"/>
    </source>
</evidence>
<evidence type="ECO:0000313" key="3">
    <source>
        <dbReference type="Proteomes" id="UP000308697"/>
    </source>
</evidence>